<dbReference type="PANTHER" id="PTHR10997">
    <property type="entry name" value="IMPORTIN-7, 8, 11"/>
    <property type="match status" value="1"/>
</dbReference>
<feature type="domain" description="Importin N-terminal" evidence="4">
    <location>
        <begin position="27"/>
        <end position="102"/>
    </location>
</feature>
<dbReference type="EMBL" id="JAPFFF010000021">
    <property type="protein sequence ID" value="KAK8853818.1"/>
    <property type="molecule type" value="Genomic_DNA"/>
</dbReference>
<evidence type="ECO:0000256" key="3">
    <source>
        <dbReference type="ARBA" id="ARBA00023242"/>
    </source>
</evidence>
<name>A0ABR2HVZ4_9EUKA</name>
<keyword evidence="3" id="KW-0539">Nucleus</keyword>
<comment type="caution">
    <text evidence="5">The sequence shown here is derived from an EMBL/GenBank/DDBJ whole genome shotgun (WGS) entry which is preliminary data.</text>
</comment>
<reference evidence="5 6" key="1">
    <citation type="submission" date="2024-04" db="EMBL/GenBank/DDBJ databases">
        <title>Tritrichomonas musculus Genome.</title>
        <authorList>
            <person name="Alves-Ferreira E."/>
            <person name="Grigg M."/>
            <person name="Lorenzi H."/>
            <person name="Galac M."/>
        </authorList>
    </citation>
    <scope>NUCLEOTIDE SEQUENCE [LARGE SCALE GENOMIC DNA]</scope>
    <source>
        <strain evidence="5 6">EAF2021</strain>
    </source>
</reference>
<dbReference type="Pfam" id="PF03810">
    <property type="entry name" value="IBN_N"/>
    <property type="match status" value="1"/>
</dbReference>
<dbReference type="SUPFAM" id="SSF48371">
    <property type="entry name" value="ARM repeat"/>
    <property type="match status" value="1"/>
</dbReference>
<evidence type="ECO:0000256" key="2">
    <source>
        <dbReference type="ARBA" id="ARBA00022448"/>
    </source>
</evidence>
<keyword evidence="2" id="KW-0813">Transport</keyword>
<organism evidence="5 6">
    <name type="scientific">Tritrichomonas musculus</name>
    <dbReference type="NCBI Taxonomy" id="1915356"/>
    <lineage>
        <taxon>Eukaryota</taxon>
        <taxon>Metamonada</taxon>
        <taxon>Parabasalia</taxon>
        <taxon>Tritrichomonadida</taxon>
        <taxon>Tritrichomonadidae</taxon>
        <taxon>Tritrichomonas</taxon>
    </lineage>
</organism>
<evidence type="ECO:0000256" key="1">
    <source>
        <dbReference type="ARBA" id="ARBA00004123"/>
    </source>
</evidence>
<proteinExistence type="predicted"/>
<dbReference type="Proteomes" id="UP001470230">
    <property type="component" value="Unassembled WGS sequence"/>
</dbReference>
<dbReference type="InterPro" id="IPR001494">
    <property type="entry name" value="Importin-beta_N"/>
</dbReference>
<dbReference type="Gene3D" id="1.25.10.10">
    <property type="entry name" value="Leucine-rich Repeat Variant"/>
    <property type="match status" value="1"/>
</dbReference>
<dbReference type="InterPro" id="IPR011989">
    <property type="entry name" value="ARM-like"/>
</dbReference>
<protein>
    <recommendedName>
        <fullName evidence="4">Importin N-terminal domain-containing protein</fullName>
    </recommendedName>
</protein>
<gene>
    <name evidence="5" type="ORF">M9Y10_016361</name>
</gene>
<accession>A0ABR2HVZ4</accession>
<keyword evidence="6" id="KW-1185">Reference proteome</keyword>
<evidence type="ECO:0000313" key="6">
    <source>
        <dbReference type="Proteomes" id="UP001470230"/>
    </source>
</evidence>
<evidence type="ECO:0000313" key="5">
    <source>
        <dbReference type="EMBL" id="KAK8853818.1"/>
    </source>
</evidence>
<comment type="subcellular location">
    <subcellularLocation>
        <location evidence="1">Nucleus</location>
    </subcellularLocation>
</comment>
<sequence>MINHIIENLYLTFRSSGENVNSQIHNSEETLLKLSTNIEFYPSLFSIIQSNEIPIEIRKAALIYLQYLINNWSVLLTGQAQLFIIENFPLLLKKSLQFLKIDLKLTETLVECTFFAGNSWSNIFDIINSGFCNFENEKEGTFVSIILLNSISQHYRYDKSIPPVIDNFYPFLQNFITFSITQLFEENGQEYNYLPFIALCYRTIKHLNSLTLSPYFNENNENLNQLLIQTTKISNFERMNDNIDEFIFFSKQAIKFSSTMIQKYPDKINFNVTIQILKSFFEFFSKFRNFETILSSSAQLINAFLFYEPTFQFISGNICSNFIIKLIFPFFHLNSNDIENSKNDPSQFLAKFQTQDCVYRSESRAYLYQTLIQKASRTCKSNEFPHFCFVIFQIFNKVLNNYLSNENHNESDDSLLFSIFFIFSSIYPSFPCLNNDLFAQLLNVLSQLITSSSHLVISAVLILLKCISISLKSSSSSFLFVPDFYVHTAQLLISHPSQLVRCYAATTFYEIIEDANQTFESQQKKIIFDSCSQLLPDIFKSCIELSASLNDFDFIEILSKLMVIFSSSLVEVAPQLIIQLFELFLSNQNYLTSNSYGAAKDEGIIDSLFEFIGILLNENKNGNSTFSDDLILSPLLNCIYQVLSSNSLEFRSINVIFEFVAKLSLASSFDFQNDEGDKNDKTENAPLFQSLFTFQIKRRNATFLPIFWPIYEIIPQIIENKDLNLIENGFFAMRSIFISNPENSNKDEVLNFTLKIGSKFLNQFIGQFSDELYATILFLATVFIATPPEAIKNINEIYQCLIPALKNFFQYYESWVYSSILFISMLIQNPTTAFEIIKSNFNAENEFDCVTQFCFEWADISDPLLQMLFILNFNNNFTPEINCIFIEKALSSFKENYGTFGFEDQEQKINIFISPNVQKVASPCSLILIDWNKILFYFGQFMQSISQSFPELIAKFNEEMQEIENYLNTDDYNNIDQN</sequence>
<dbReference type="InterPro" id="IPR016024">
    <property type="entry name" value="ARM-type_fold"/>
</dbReference>
<dbReference type="PROSITE" id="PS50166">
    <property type="entry name" value="IMPORTIN_B_NT"/>
    <property type="match status" value="1"/>
</dbReference>
<evidence type="ECO:0000259" key="4">
    <source>
        <dbReference type="PROSITE" id="PS50166"/>
    </source>
</evidence>